<evidence type="ECO:0000256" key="5">
    <source>
        <dbReference type="PROSITE-ProRule" id="PRU00335"/>
    </source>
</evidence>
<organism evidence="7 8">
    <name type="scientific">Massilia glaciei</name>
    <dbReference type="NCBI Taxonomy" id="1524097"/>
    <lineage>
        <taxon>Bacteria</taxon>
        <taxon>Pseudomonadati</taxon>
        <taxon>Pseudomonadota</taxon>
        <taxon>Betaproteobacteria</taxon>
        <taxon>Burkholderiales</taxon>
        <taxon>Oxalobacteraceae</taxon>
        <taxon>Telluria group</taxon>
        <taxon>Massilia</taxon>
    </lineage>
</organism>
<dbReference type="Proteomes" id="UP000241421">
    <property type="component" value="Unassembled WGS sequence"/>
</dbReference>
<dbReference type="InterPro" id="IPR050109">
    <property type="entry name" value="HTH-type_TetR-like_transc_reg"/>
</dbReference>
<dbReference type="InterPro" id="IPR023772">
    <property type="entry name" value="DNA-bd_HTH_TetR-type_CS"/>
</dbReference>
<dbReference type="SUPFAM" id="SSF48498">
    <property type="entry name" value="Tetracyclin repressor-like, C-terminal domain"/>
    <property type="match status" value="1"/>
</dbReference>
<dbReference type="SUPFAM" id="SSF46689">
    <property type="entry name" value="Homeodomain-like"/>
    <property type="match status" value="1"/>
</dbReference>
<evidence type="ECO:0000256" key="1">
    <source>
        <dbReference type="ARBA" id="ARBA00022491"/>
    </source>
</evidence>
<keyword evidence="2" id="KW-0805">Transcription regulation</keyword>
<dbReference type="RefSeq" id="WP_106757865.1">
    <property type="nucleotide sequence ID" value="NZ_PXWF02000222.1"/>
</dbReference>
<feature type="DNA-binding region" description="H-T-H motif" evidence="5">
    <location>
        <begin position="31"/>
        <end position="50"/>
    </location>
</feature>
<evidence type="ECO:0000256" key="2">
    <source>
        <dbReference type="ARBA" id="ARBA00023015"/>
    </source>
</evidence>
<dbReference type="Pfam" id="PF00440">
    <property type="entry name" value="TetR_N"/>
    <property type="match status" value="1"/>
</dbReference>
<dbReference type="InterPro" id="IPR001647">
    <property type="entry name" value="HTH_TetR"/>
</dbReference>
<name>A0A2U2HKA0_9BURK</name>
<dbReference type="Gene3D" id="1.10.357.10">
    <property type="entry name" value="Tetracycline Repressor, domain 2"/>
    <property type="match status" value="1"/>
</dbReference>
<evidence type="ECO:0000256" key="3">
    <source>
        <dbReference type="ARBA" id="ARBA00023125"/>
    </source>
</evidence>
<protein>
    <recommendedName>
        <fullName evidence="6">HTH tetR-type domain-containing protein</fullName>
    </recommendedName>
</protein>
<evidence type="ECO:0000259" key="6">
    <source>
        <dbReference type="PROSITE" id="PS50977"/>
    </source>
</evidence>
<accession>A0A2U2HKA0</accession>
<gene>
    <name evidence="7" type="ORF">C7C56_013315</name>
</gene>
<dbReference type="InterPro" id="IPR036271">
    <property type="entry name" value="Tet_transcr_reg_TetR-rel_C_sf"/>
</dbReference>
<dbReference type="OrthoDB" id="9809772at2"/>
<sequence length="202" mass="21335">MSRRPNSEQRRAQIVAALLSTMAEHGYEKATIQLIARQAGLAPGLLHYHFKTKVEILVELVTTLAELSRARYEGLAAGALTAEQRLLAYITARLGTGEGADGHAVAAWVVIGAEAVRQPEVRRVYQEAVGAELVLIESLLAGCMGEQGRRLGQVPFLAAALLAFMEGAFQLASAAPGVMPSGFAAGTAAQLVQRYIAAEAPA</sequence>
<comment type="caution">
    <text evidence="7">The sequence shown here is derived from an EMBL/GenBank/DDBJ whole genome shotgun (WGS) entry which is preliminary data.</text>
</comment>
<dbReference type="PRINTS" id="PR00455">
    <property type="entry name" value="HTHTETR"/>
</dbReference>
<dbReference type="Pfam" id="PF13977">
    <property type="entry name" value="TetR_C_6"/>
    <property type="match status" value="1"/>
</dbReference>
<evidence type="ECO:0000256" key="4">
    <source>
        <dbReference type="ARBA" id="ARBA00023163"/>
    </source>
</evidence>
<evidence type="ECO:0000313" key="8">
    <source>
        <dbReference type="Proteomes" id="UP000241421"/>
    </source>
</evidence>
<reference evidence="7 8" key="1">
    <citation type="submission" date="2018-04" db="EMBL/GenBank/DDBJ databases">
        <title>Massilia violaceinigra sp. nov., a novel purple-pigmented bacterium isolated from Tianshan glacier, Xinjiang, China.</title>
        <authorList>
            <person name="Wang H."/>
        </authorList>
    </citation>
    <scope>NUCLEOTIDE SEQUENCE [LARGE SCALE GENOMIC DNA]</scope>
    <source>
        <strain evidence="7 8">B448-2</strain>
    </source>
</reference>
<dbReference type="PROSITE" id="PS01081">
    <property type="entry name" value="HTH_TETR_1"/>
    <property type="match status" value="1"/>
</dbReference>
<dbReference type="AlphaFoldDB" id="A0A2U2HKA0"/>
<feature type="domain" description="HTH tetR-type" evidence="6">
    <location>
        <begin position="8"/>
        <end position="68"/>
    </location>
</feature>
<keyword evidence="8" id="KW-1185">Reference proteome</keyword>
<dbReference type="PROSITE" id="PS50977">
    <property type="entry name" value="HTH_TETR_2"/>
    <property type="match status" value="1"/>
</dbReference>
<evidence type="ECO:0000313" key="7">
    <source>
        <dbReference type="EMBL" id="PWF47940.1"/>
    </source>
</evidence>
<dbReference type="EMBL" id="PXWF02000222">
    <property type="protein sequence ID" value="PWF47940.1"/>
    <property type="molecule type" value="Genomic_DNA"/>
</dbReference>
<dbReference type="PANTHER" id="PTHR30055">
    <property type="entry name" value="HTH-TYPE TRANSCRIPTIONAL REGULATOR RUTR"/>
    <property type="match status" value="1"/>
</dbReference>
<proteinExistence type="predicted"/>
<dbReference type="PANTHER" id="PTHR30055:SF234">
    <property type="entry name" value="HTH-TYPE TRANSCRIPTIONAL REGULATOR BETI"/>
    <property type="match status" value="1"/>
</dbReference>
<keyword evidence="3 5" id="KW-0238">DNA-binding</keyword>
<dbReference type="GO" id="GO:0003700">
    <property type="term" value="F:DNA-binding transcription factor activity"/>
    <property type="evidence" value="ECO:0007669"/>
    <property type="project" value="TreeGrafter"/>
</dbReference>
<keyword evidence="4" id="KW-0804">Transcription</keyword>
<dbReference type="GO" id="GO:0000976">
    <property type="term" value="F:transcription cis-regulatory region binding"/>
    <property type="evidence" value="ECO:0007669"/>
    <property type="project" value="TreeGrafter"/>
</dbReference>
<dbReference type="InterPro" id="IPR009057">
    <property type="entry name" value="Homeodomain-like_sf"/>
</dbReference>
<dbReference type="InterPro" id="IPR039538">
    <property type="entry name" value="BetI_C"/>
</dbReference>
<keyword evidence="1" id="KW-0678">Repressor</keyword>